<dbReference type="PROSITE" id="PS50885">
    <property type="entry name" value="HAMP"/>
    <property type="match status" value="1"/>
</dbReference>
<dbReference type="GO" id="GO:0004673">
    <property type="term" value="F:protein histidine kinase activity"/>
    <property type="evidence" value="ECO:0007669"/>
    <property type="project" value="UniProtKB-EC"/>
</dbReference>
<organism evidence="15 16">
    <name type="scientific">Ottowia cancrivicina</name>
    <dbReference type="NCBI Taxonomy" id="3040346"/>
    <lineage>
        <taxon>Bacteria</taxon>
        <taxon>Pseudomonadati</taxon>
        <taxon>Pseudomonadota</taxon>
        <taxon>Betaproteobacteria</taxon>
        <taxon>Burkholderiales</taxon>
        <taxon>Comamonadaceae</taxon>
        <taxon>Ottowia</taxon>
    </lineage>
</organism>
<keyword evidence="16" id="KW-1185">Reference proteome</keyword>
<dbReference type="SMART" id="SM00387">
    <property type="entry name" value="HATPase_c"/>
    <property type="match status" value="1"/>
</dbReference>
<feature type="domain" description="HAMP" evidence="14">
    <location>
        <begin position="250"/>
        <end position="301"/>
    </location>
</feature>
<dbReference type="AlphaFoldDB" id="A0AAW6RG14"/>
<dbReference type="Gene3D" id="3.30.565.10">
    <property type="entry name" value="Histidine kinase-like ATPase, C-terminal domain"/>
    <property type="match status" value="1"/>
</dbReference>
<feature type="compositionally biased region" description="Low complexity" evidence="11">
    <location>
        <begin position="7"/>
        <end position="28"/>
    </location>
</feature>
<feature type="transmembrane region" description="Helical" evidence="12">
    <location>
        <begin position="45"/>
        <end position="64"/>
    </location>
</feature>
<reference evidence="15 16" key="1">
    <citation type="submission" date="2023-04" db="EMBL/GenBank/DDBJ databases">
        <title>Ottowia paracancer sp. nov., isolated from human stomach.</title>
        <authorList>
            <person name="Song Y."/>
        </authorList>
    </citation>
    <scope>NUCLEOTIDE SEQUENCE [LARGE SCALE GENOMIC DNA]</scope>
    <source>
        <strain evidence="15 16">10c7w1</strain>
    </source>
</reference>
<evidence type="ECO:0000313" key="16">
    <source>
        <dbReference type="Proteomes" id="UP001237156"/>
    </source>
</evidence>
<evidence type="ECO:0000256" key="10">
    <source>
        <dbReference type="ARBA" id="ARBA00023136"/>
    </source>
</evidence>
<comment type="caution">
    <text evidence="15">The sequence shown here is derived from an EMBL/GenBank/DDBJ whole genome shotgun (WGS) entry which is preliminary data.</text>
</comment>
<comment type="subcellular location">
    <subcellularLocation>
        <location evidence="2">Membrane</location>
    </subcellularLocation>
</comment>
<keyword evidence="4" id="KW-0597">Phosphoprotein</keyword>
<evidence type="ECO:0000256" key="8">
    <source>
        <dbReference type="ARBA" id="ARBA00022989"/>
    </source>
</evidence>
<feature type="region of interest" description="Disordered" evidence="11">
    <location>
        <begin position="151"/>
        <end position="170"/>
    </location>
</feature>
<evidence type="ECO:0000259" key="13">
    <source>
        <dbReference type="PROSITE" id="PS50109"/>
    </source>
</evidence>
<evidence type="ECO:0000256" key="4">
    <source>
        <dbReference type="ARBA" id="ARBA00022553"/>
    </source>
</evidence>
<feature type="region of interest" description="Disordered" evidence="11">
    <location>
        <begin position="1"/>
        <end position="33"/>
    </location>
</feature>
<dbReference type="RefSeq" id="WP_279523579.1">
    <property type="nucleotide sequence ID" value="NZ_JARVII010000002.1"/>
</dbReference>
<dbReference type="Proteomes" id="UP001237156">
    <property type="component" value="Unassembled WGS sequence"/>
</dbReference>
<feature type="transmembrane region" description="Helical" evidence="12">
    <location>
        <begin position="229"/>
        <end position="253"/>
    </location>
</feature>
<dbReference type="PROSITE" id="PS50109">
    <property type="entry name" value="HIS_KIN"/>
    <property type="match status" value="1"/>
</dbReference>
<dbReference type="EC" id="2.7.13.3" evidence="3"/>
<dbReference type="PANTHER" id="PTHR45436">
    <property type="entry name" value="SENSOR HISTIDINE KINASE YKOH"/>
    <property type="match status" value="1"/>
</dbReference>
<sequence>MSAAPKAQAAPGEGGARAAADAAPSGPAHESSAGGGWLRSLRARLLAGALAWIALALALAGWGLRNLFQEHITAQWQAQLAVQLDQLSAAVNLSPGGSITLVPEPGDPRLSRPLSGVYWQIDRLQARGDGAFAVTQPAAARSRSLWDQTLPLPATATAPPPSAQDGSGGVLGGGAGSFAAARLQDGQGRQLLALTRILQLPEDEAPPLRLTVAADHALVAEPLQGFTRLLLIALGTLAAGLAAAVAVQLHLALRPLHLLRQRLAAVRRGEADALQGRFPQEVQPLVSEFNHVLGENARMVQRARTQAGNLAHAVHTPLSIMGNAAAVESGPLARLVQEQVDNARRQVDYHLARARAAAATRATGLRTPVRPAMQALARTMQRLHAGRGVTFDVQAGEALAFKGEPQDLYEMLGNLMDNAGKWAARRITAAAAIEGGSLLITVDDDGPGIPAGQRQRIFQRGARLDENRPGSGLGLDIVRDMAETYGGRIEAGESPAGGLRMSLRLPAA</sequence>
<dbReference type="SUPFAM" id="SSF55874">
    <property type="entry name" value="ATPase domain of HSP90 chaperone/DNA topoisomerase II/histidine kinase"/>
    <property type="match status" value="1"/>
</dbReference>
<dbReference type="InterPro" id="IPR005467">
    <property type="entry name" value="His_kinase_dom"/>
</dbReference>
<dbReference type="InterPro" id="IPR050428">
    <property type="entry name" value="TCS_sensor_his_kinase"/>
</dbReference>
<keyword evidence="10 12" id="KW-0472">Membrane</keyword>
<keyword evidence="7 15" id="KW-0418">Kinase</keyword>
<protein>
    <recommendedName>
        <fullName evidence="3">histidine kinase</fullName>
        <ecNumber evidence="3">2.7.13.3</ecNumber>
    </recommendedName>
</protein>
<evidence type="ECO:0000256" key="9">
    <source>
        <dbReference type="ARBA" id="ARBA00023012"/>
    </source>
</evidence>
<proteinExistence type="predicted"/>
<dbReference type="PRINTS" id="PR00344">
    <property type="entry name" value="BCTRLSENSOR"/>
</dbReference>
<evidence type="ECO:0000259" key="14">
    <source>
        <dbReference type="PROSITE" id="PS50885"/>
    </source>
</evidence>
<name>A0AAW6RG14_9BURK</name>
<feature type="domain" description="Histidine kinase" evidence="13">
    <location>
        <begin position="309"/>
        <end position="508"/>
    </location>
</feature>
<keyword evidence="8 12" id="KW-1133">Transmembrane helix</keyword>
<evidence type="ECO:0000256" key="6">
    <source>
        <dbReference type="ARBA" id="ARBA00022692"/>
    </source>
</evidence>
<dbReference type="EMBL" id="JARVII010000002">
    <property type="protein sequence ID" value="MDG9698495.1"/>
    <property type="molecule type" value="Genomic_DNA"/>
</dbReference>
<dbReference type="InterPro" id="IPR036890">
    <property type="entry name" value="HATPase_C_sf"/>
</dbReference>
<evidence type="ECO:0000256" key="11">
    <source>
        <dbReference type="SAM" id="MobiDB-lite"/>
    </source>
</evidence>
<dbReference type="PANTHER" id="PTHR45436:SF5">
    <property type="entry name" value="SENSOR HISTIDINE KINASE TRCS"/>
    <property type="match status" value="1"/>
</dbReference>
<keyword evidence="9" id="KW-0902">Two-component regulatory system</keyword>
<gene>
    <name evidence="15" type="ORF">QB898_01955</name>
</gene>
<dbReference type="GO" id="GO:0000160">
    <property type="term" value="P:phosphorelay signal transduction system"/>
    <property type="evidence" value="ECO:0007669"/>
    <property type="project" value="UniProtKB-KW"/>
</dbReference>
<dbReference type="Pfam" id="PF02518">
    <property type="entry name" value="HATPase_c"/>
    <property type="match status" value="1"/>
</dbReference>
<evidence type="ECO:0000256" key="3">
    <source>
        <dbReference type="ARBA" id="ARBA00012438"/>
    </source>
</evidence>
<keyword evidence="6 12" id="KW-0812">Transmembrane</keyword>
<evidence type="ECO:0000256" key="5">
    <source>
        <dbReference type="ARBA" id="ARBA00022679"/>
    </source>
</evidence>
<dbReference type="InterPro" id="IPR003594">
    <property type="entry name" value="HATPase_dom"/>
</dbReference>
<keyword evidence="5 15" id="KW-0808">Transferase</keyword>
<evidence type="ECO:0000313" key="15">
    <source>
        <dbReference type="EMBL" id="MDG9698495.1"/>
    </source>
</evidence>
<evidence type="ECO:0000256" key="7">
    <source>
        <dbReference type="ARBA" id="ARBA00022777"/>
    </source>
</evidence>
<accession>A0AAW6RG14</accession>
<comment type="catalytic activity">
    <reaction evidence="1">
        <text>ATP + protein L-histidine = ADP + protein N-phospho-L-histidine.</text>
        <dbReference type="EC" id="2.7.13.3"/>
    </reaction>
</comment>
<evidence type="ECO:0000256" key="1">
    <source>
        <dbReference type="ARBA" id="ARBA00000085"/>
    </source>
</evidence>
<dbReference type="GO" id="GO:0005886">
    <property type="term" value="C:plasma membrane"/>
    <property type="evidence" value="ECO:0007669"/>
    <property type="project" value="TreeGrafter"/>
</dbReference>
<evidence type="ECO:0000256" key="2">
    <source>
        <dbReference type="ARBA" id="ARBA00004370"/>
    </source>
</evidence>
<dbReference type="InterPro" id="IPR004358">
    <property type="entry name" value="Sig_transdc_His_kin-like_C"/>
</dbReference>
<evidence type="ECO:0000256" key="12">
    <source>
        <dbReference type="SAM" id="Phobius"/>
    </source>
</evidence>
<dbReference type="InterPro" id="IPR003660">
    <property type="entry name" value="HAMP_dom"/>
</dbReference>